<dbReference type="EMBL" id="JRES01000146">
    <property type="protein sequence ID" value="KNC33824.1"/>
    <property type="molecule type" value="Genomic_DNA"/>
</dbReference>
<name>A0A0L0CQV9_LUCCU</name>
<keyword evidence="2" id="KW-1185">Reference proteome</keyword>
<organism evidence="1 2">
    <name type="scientific">Lucilia cuprina</name>
    <name type="common">Green bottle fly</name>
    <name type="synonym">Australian sheep blowfly</name>
    <dbReference type="NCBI Taxonomy" id="7375"/>
    <lineage>
        <taxon>Eukaryota</taxon>
        <taxon>Metazoa</taxon>
        <taxon>Ecdysozoa</taxon>
        <taxon>Arthropoda</taxon>
        <taxon>Hexapoda</taxon>
        <taxon>Insecta</taxon>
        <taxon>Pterygota</taxon>
        <taxon>Neoptera</taxon>
        <taxon>Endopterygota</taxon>
        <taxon>Diptera</taxon>
        <taxon>Brachycera</taxon>
        <taxon>Muscomorpha</taxon>
        <taxon>Oestroidea</taxon>
        <taxon>Calliphoridae</taxon>
        <taxon>Luciliinae</taxon>
        <taxon>Lucilia</taxon>
    </lineage>
</organism>
<sequence length="78" mass="9245">MEKEICSIFPSEELVKSEESSTLYLQYLQSKQITAEEFEIYWRRCAPFRFKQISESQTTAEIFKLWPDYIKPSGLISP</sequence>
<protein>
    <submittedName>
        <fullName evidence="1">Uncharacterized protein</fullName>
    </submittedName>
</protein>
<proteinExistence type="predicted"/>
<evidence type="ECO:0000313" key="2">
    <source>
        <dbReference type="Proteomes" id="UP000037069"/>
    </source>
</evidence>
<accession>A0A0L0CQV9</accession>
<comment type="caution">
    <text evidence="1">The sequence shown here is derived from an EMBL/GenBank/DDBJ whole genome shotgun (WGS) entry which is preliminary data.</text>
</comment>
<gene>
    <name evidence="1" type="ORF">FF38_09243</name>
</gene>
<dbReference type="Proteomes" id="UP000037069">
    <property type="component" value="Unassembled WGS sequence"/>
</dbReference>
<dbReference type="AlphaFoldDB" id="A0A0L0CQV9"/>
<evidence type="ECO:0000313" key="1">
    <source>
        <dbReference type="EMBL" id="KNC33824.1"/>
    </source>
</evidence>
<reference evidence="1 2" key="1">
    <citation type="journal article" date="2015" name="Nat. Commun.">
        <title>Lucilia cuprina genome unlocks parasitic fly biology to underpin future interventions.</title>
        <authorList>
            <person name="Anstead C.A."/>
            <person name="Korhonen P.K."/>
            <person name="Young N.D."/>
            <person name="Hall R.S."/>
            <person name="Jex A.R."/>
            <person name="Murali S.C."/>
            <person name="Hughes D.S."/>
            <person name="Lee S.F."/>
            <person name="Perry T."/>
            <person name="Stroehlein A.J."/>
            <person name="Ansell B.R."/>
            <person name="Breugelmans B."/>
            <person name="Hofmann A."/>
            <person name="Qu J."/>
            <person name="Dugan S."/>
            <person name="Lee S.L."/>
            <person name="Chao H."/>
            <person name="Dinh H."/>
            <person name="Han Y."/>
            <person name="Doddapaneni H.V."/>
            <person name="Worley K.C."/>
            <person name="Muzny D.M."/>
            <person name="Ioannidis P."/>
            <person name="Waterhouse R.M."/>
            <person name="Zdobnov E.M."/>
            <person name="James P.J."/>
            <person name="Bagnall N.H."/>
            <person name="Kotze A.C."/>
            <person name="Gibbs R.A."/>
            <person name="Richards S."/>
            <person name="Batterham P."/>
            <person name="Gasser R.B."/>
        </authorList>
    </citation>
    <scope>NUCLEOTIDE SEQUENCE [LARGE SCALE GENOMIC DNA]</scope>
    <source>
        <strain evidence="1 2">LS</strain>
        <tissue evidence="1">Full body</tissue>
    </source>
</reference>